<evidence type="ECO:0000313" key="2">
    <source>
        <dbReference type="EMBL" id="TRY76834.1"/>
    </source>
</evidence>
<sequence length="288" mass="31328">MKFYLPIIIGLALWTNEVHSQGLVDKILGTVGLGSANSKCREAEANLAPGQCAVLFTDDDCRGDSYPIGEVAGNLPFTYQNRFESVLVRQNCSFIGWDDSIDKIGQSLSSLVFGKRTNEHRIESLDDSAVVIAPPGQNLAIDFDDVNSNDNLEQDIEFVACACGNVGPCPAVPKNLCAMCYDENGCDRSDWDNFLGIPITNLWSLSRGDGGRNGIESCVVRKGCSLTIIDTDVWGNDGQFTFTAPKDSDYHFDMNGNPNSKIDNLSNDGEDVKCQCPGETEMAIDTLE</sequence>
<keyword evidence="1" id="KW-0732">Signal</keyword>
<dbReference type="EMBL" id="VCGU01000004">
    <property type="protein sequence ID" value="TRY76834.1"/>
    <property type="molecule type" value="Genomic_DNA"/>
</dbReference>
<feature type="signal peptide" evidence="1">
    <location>
        <begin position="1"/>
        <end position="20"/>
    </location>
</feature>
<evidence type="ECO:0000256" key="1">
    <source>
        <dbReference type="SAM" id="SignalP"/>
    </source>
</evidence>
<reference evidence="2 3" key="1">
    <citation type="journal article" date="2018" name="Nat. Ecol. Evol.">
        <title>Genomic signatures of mitonuclear coevolution across populations of Tigriopus californicus.</title>
        <authorList>
            <person name="Barreto F.S."/>
            <person name="Watson E.T."/>
            <person name="Lima T.G."/>
            <person name="Willett C.S."/>
            <person name="Edmands S."/>
            <person name="Li W."/>
            <person name="Burton R.S."/>
        </authorList>
    </citation>
    <scope>NUCLEOTIDE SEQUENCE [LARGE SCALE GENOMIC DNA]</scope>
    <source>
        <strain evidence="2 3">San Diego</strain>
    </source>
</reference>
<gene>
    <name evidence="2" type="ORF">TCAL_14748</name>
</gene>
<name>A0A553PGN2_TIGCA</name>
<protein>
    <submittedName>
        <fullName evidence="2">Uncharacterized protein</fullName>
    </submittedName>
</protein>
<keyword evidence="3" id="KW-1185">Reference proteome</keyword>
<dbReference type="AlphaFoldDB" id="A0A553PGN2"/>
<organism evidence="2 3">
    <name type="scientific">Tigriopus californicus</name>
    <name type="common">Marine copepod</name>
    <dbReference type="NCBI Taxonomy" id="6832"/>
    <lineage>
        <taxon>Eukaryota</taxon>
        <taxon>Metazoa</taxon>
        <taxon>Ecdysozoa</taxon>
        <taxon>Arthropoda</taxon>
        <taxon>Crustacea</taxon>
        <taxon>Multicrustacea</taxon>
        <taxon>Hexanauplia</taxon>
        <taxon>Copepoda</taxon>
        <taxon>Harpacticoida</taxon>
        <taxon>Harpacticidae</taxon>
        <taxon>Tigriopus</taxon>
    </lineage>
</organism>
<dbReference type="Proteomes" id="UP000318571">
    <property type="component" value="Chromosome 5"/>
</dbReference>
<proteinExistence type="predicted"/>
<comment type="caution">
    <text evidence="2">The sequence shown here is derived from an EMBL/GenBank/DDBJ whole genome shotgun (WGS) entry which is preliminary data.</text>
</comment>
<feature type="chain" id="PRO_5021903143" evidence="1">
    <location>
        <begin position="21"/>
        <end position="288"/>
    </location>
</feature>
<evidence type="ECO:0000313" key="3">
    <source>
        <dbReference type="Proteomes" id="UP000318571"/>
    </source>
</evidence>
<accession>A0A553PGN2</accession>